<dbReference type="EMBL" id="JBHTCG010000004">
    <property type="protein sequence ID" value="MFC7382186.1"/>
    <property type="molecule type" value="Genomic_DNA"/>
</dbReference>
<organism evidence="2 3">
    <name type="scientific">Sphaerisporangium rhizosphaerae</name>
    <dbReference type="NCBI Taxonomy" id="2269375"/>
    <lineage>
        <taxon>Bacteria</taxon>
        <taxon>Bacillati</taxon>
        <taxon>Actinomycetota</taxon>
        <taxon>Actinomycetes</taxon>
        <taxon>Streptosporangiales</taxon>
        <taxon>Streptosporangiaceae</taxon>
        <taxon>Sphaerisporangium</taxon>
    </lineage>
</organism>
<evidence type="ECO:0000313" key="3">
    <source>
        <dbReference type="Proteomes" id="UP001596496"/>
    </source>
</evidence>
<evidence type="ECO:0000256" key="1">
    <source>
        <dbReference type="SAM" id="MobiDB-lite"/>
    </source>
</evidence>
<proteinExistence type="predicted"/>
<accession>A0ABW2P4U5</accession>
<sequence length="163" mass="17430">MTVHPHAVGAPSGASPLDRDALVEAMRPVAEALTRHVHDHQPAAVERLLTPLGVIELRALAVVLASLRRPQRTLPEDGIVDEIAVELAARGERVMLTKAERQAAAAQIVAWGHGPSEVAARLNVSGQTARTLYEHARRLRHRTDLTTSAPADDAAPVGRRAVA</sequence>
<comment type="caution">
    <text evidence="2">The sequence shown here is derived from an EMBL/GenBank/DDBJ whole genome shotgun (WGS) entry which is preliminary data.</text>
</comment>
<dbReference type="Proteomes" id="UP001596496">
    <property type="component" value="Unassembled WGS sequence"/>
</dbReference>
<reference evidence="3" key="1">
    <citation type="journal article" date="2019" name="Int. J. Syst. Evol. Microbiol.">
        <title>The Global Catalogue of Microorganisms (GCM) 10K type strain sequencing project: providing services to taxonomists for standard genome sequencing and annotation.</title>
        <authorList>
            <consortium name="The Broad Institute Genomics Platform"/>
            <consortium name="The Broad Institute Genome Sequencing Center for Infectious Disease"/>
            <person name="Wu L."/>
            <person name="Ma J."/>
        </authorList>
    </citation>
    <scope>NUCLEOTIDE SEQUENCE [LARGE SCALE GENOMIC DNA]</scope>
    <source>
        <strain evidence="3">CECT 7649</strain>
    </source>
</reference>
<evidence type="ECO:0000313" key="2">
    <source>
        <dbReference type="EMBL" id="MFC7382186.1"/>
    </source>
</evidence>
<gene>
    <name evidence="2" type="ORF">ACFQSB_08215</name>
</gene>
<keyword evidence="3" id="KW-1185">Reference proteome</keyword>
<protein>
    <submittedName>
        <fullName evidence="2">Uncharacterized protein</fullName>
    </submittedName>
</protein>
<dbReference type="RefSeq" id="WP_380825342.1">
    <property type="nucleotide sequence ID" value="NZ_JBHTCG010000004.1"/>
</dbReference>
<dbReference type="SUPFAM" id="SSF46894">
    <property type="entry name" value="C-terminal effector domain of the bipartite response regulators"/>
    <property type="match status" value="1"/>
</dbReference>
<name>A0ABW2P4U5_9ACTN</name>
<dbReference type="InterPro" id="IPR016032">
    <property type="entry name" value="Sig_transdc_resp-reg_C-effctor"/>
</dbReference>
<feature type="region of interest" description="Disordered" evidence="1">
    <location>
        <begin position="141"/>
        <end position="163"/>
    </location>
</feature>